<dbReference type="Gene3D" id="1.20.1270.360">
    <property type="match status" value="1"/>
</dbReference>
<dbReference type="Pfam" id="PF03860">
    <property type="entry name" value="Csp"/>
    <property type="match status" value="1"/>
</dbReference>
<dbReference type="CDD" id="cd08026">
    <property type="entry name" value="DUF326"/>
    <property type="match status" value="1"/>
</dbReference>
<name>A0AAU7VRR7_9FIRM</name>
<sequence length="91" mass="10162">MECFDACLDEPDVSSRKKMLGLLVECAMTAQNSITLMAMNGQLTKEHCELCAKICDMCADECAKFEEQHCQNCADVCHVCANECRQMANEM</sequence>
<proteinExistence type="predicted"/>
<accession>A0AAU7VRR7</accession>
<protein>
    <submittedName>
        <fullName evidence="1">Four-helix bundle copper-binding protein</fullName>
    </submittedName>
</protein>
<dbReference type="InterPro" id="IPR005560">
    <property type="entry name" value="Csp_YhjQ"/>
</dbReference>
<dbReference type="AlphaFoldDB" id="A0AAU7VRR7"/>
<reference evidence="1" key="2">
    <citation type="submission" date="2024-06" db="EMBL/GenBank/DDBJ databases">
        <authorList>
            <person name="Petrova K.O."/>
            <person name="Toshchakov S.V."/>
            <person name="Boltjanskaja Y.V."/>
            <person name="Kevbrin V."/>
        </authorList>
    </citation>
    <scope>NUCLEOTIDE SEQUENCE</scope>
    <source>
        <strain evidence="1">Z-910T</strain>
    </source>
</reference>
<dbReference type="PANTHER" id="PTHR37310:SF1">
    <property type="entry name" value="CYTOPLASMIC PROTEIN"/>
    <property type="match status" value="1"/>
</dbReference>
<dbReference type="PANTHER" id="PTHR37310">
    <property type="entry name" value="CYTOPLASMIC PROTEIN-RELATED"/>
    <property type="match status" value="1"/>
</dbReference>
<gene>
    <name evidence="1" type="ORF">PRVXT_000307</name>
</gene>
<dbReference type="InterPro" id="IPR044543">
    <property type="entry name" value="YHJQ-like"/>
</dbReference>
<organism evidence="1">
    <name type="scientific">Proteinivorax tanatarense</name>
    <dbReference type="NCBI Taxonomy" id="1260629"/>
    <lineage>
        <taxon>Bacteria</taxon>
        <taxon>Bacillati</taxon>
        <taxon>Bacillota</taxon>
        <taxon>Clostridia</taxon>
        <taxon>Eubacteriales</taxon>
        <taxon>Proteinivoracaceae</taxon>
        <taxon>Proteinivorax</taxon>
    </lineage>
</organism>
<evidence type="ECO:0000313" key="1">
    <source>
        <dbReference type="EMBL" id="XBX76348.1"/>
    </source>
</evidence>
<dbReference type="EMBL" id="CP158367">
    <property type="protein sequence ID" value="XBX76348.1"/>
    <property type="molecule type" value="Genomic_DNA"/>
</dbReference>
<reference evidence="1" key="1">
    <citation type="journal article" date="2013" name="Extremophiles">
        <title>Proteinivorax tanatarense gen. nov., sp. nov., an anaerobic, haloalkaliphilic, proteolytic bacterium isolated from a decaying algal bloom, and proposal of Proteinivoraceae fam. nov.</title>
        <authorList>
            <person name="Kevbrin V."/>
            <person name="Boltyanskaya Y."/>
            <person name="Zhilina T."/>
            <person name="Kolganova T."/>
            <person name="Lavrentjeva E."/>
            <person name="Kuznetsov B."/>
        </authorList>
    </citation>
    <scope>NUCLEOTIDE SEQUENCE</scope>
    <source>
        <strain evidence="1">Z-910T</strain>
    </source>
</reference>